<dbReference type="InterPro" id="IPR008271">
    <property type="entry name" value="Ser/Thr_kinase_AS"/>
</dbReference>
<dbReference type="GO" id="GO:0004674">
    <property type="term" value="F:protein serine/threonine kinase activity"/>
    <property type="evidence" value="ECO:0007669"/>
    <property type="project" value="UniProtKB-KW"/>
</dbReference>
<dbReference type="WBParaSite" id="jg21350">
    <property type="protein sequence ID" value="jg21350"/>
    <property type="gene ID" value="jg21350"/>
</dbReference>
<comment type="catalytic activity">
    <reaction evidence="10">
        <text>L-seryl-[protein] + ATP = O-phospho-L-seryl-[protein] + ADP + H(+)</text>
        <dbReference type="Rhea" id="RHEA:17989"/>
        <dbReference type="Rhea" id="RHEA-COMP:9863"/>
        <dbReference type="Rhea" id="RHEA-COMP:11604"/>
        <dbReference type="ChEBI" id="CHEBI:15378"/>
        <dbReference type="ChEBI" id="CHEBI:29999"/>
        <dbReference type="ChEBI" id="CHEBI:30616"/>
        <dbReference type="ChEBI" id="CHEBI:83421"/>
        <dbReference type="ChEBI" id="CHEBI:456216"/>
        <dbReference type="EC" id="2.7.11.1"/>
    </reaction>
</comment>
<keyword evidence="5" id="KW-0547">Nucleotide-binding</keyword>
<protein>
    <recommendedName>
        <fullName evidence="2">Serine/threonine-protein kinase greatwall</fullName>
        <ecNumber evidence="1">2.7.11.1</ecNumber>
    </recommendedName>
    <alternativeName>
        <fullName evidence="8">Microtubule-associated serine/threonine-protein kinase-like</fullName>
    </alternativeName>
</protein>
<dbReference type="AlphaFoldDB" id="A0A915DNW0"/>
<evidence type="ECO:0000256" key="5">
    <source>
        <dbReference type="ARBA" id="ARBA00022741"/>
    </source>
</evidence>
<dbReference type="PANTHER" id="PTHR24356:SF1">
    <property type="entry name" value="SERINE_THREONINE-PROTEIN KINASE GREATWALL"/>
    <property type="match status" value="1"/>
</dbReference>
<evidence type="ECO:0000256" key="6">
    <source>
        <dbReference type="ARBA" id="ARBA00022777"/>
    </source>
</evidence>
<evidence type="ECO:0000313" key="12">
    <source>
        <dbReference type="Proteomes" id="UP000887574"/>
    </source>
</evidence>
<reference evidence="13" key="1">
    <citation type="submission" date="2022-11" db="UniProtKB">
        <authorList>
            <consortium name="WormBaseParasite"/>
        </authorList>
    </citation>
    <scope>IDENTIFICATION</scope>
</reference>
<evidence type="ECO:0000256" key="4">
    <source>
        <dbReference type="ARBA" id="ARBA00022679"/>
    </source>
</evidence>
<evidence type="ECO:0000256" key="7">
    <source>
        <dbReference type="ARBA" id="ARBA00022840"/>
    </source>
</evidence>
<dbReference type="GO" id="GO:0035556">
    <property type="term" value="P:intracellular signal transduction"/>
    <property type="evidence" value="ECO:0007669"/>
    <property type="project" value="TreeGrafter"/>
</dbReference>
<keyword evidence="7" id="KW-0067">ATP-binding</keyword>
<dbReference type="PROSITE" id="PS50011">
    <property type="entry name" value="PROTEIN_KINASE_DOM"/>
    <property type="match status" value="1"/>
</dbReference>
<evidence type="ECO:0000256" key="1">
    <source>
        <dbReference type="ARBA" id="ARBA00012513"/>
    </source>
</evidence>
<dbReference type="PANTHER" id="PTHR24356">
    <property type="entry name" value="SERINE/THREONINE-PROTEIN KINASE"/>
    <property type="match status" value="1"/>
</dbReference>
<evidence type="ECO:0000256" key="2">
    <source>
        <dbReference type="ARBA" id="ARBA00022148"/>
    </source>
</evidence>
<dbReference type="EC" id="2.7.11.1" evidence="1"/>
<dbReference type="Gene3D" id="3.30.200.20">
    <property type="entry name" value="Phosphorylase Kinase, domain 1"/>
    <property type="match status" value="1"/>
</dbReference>
<evidence type="ECO:0000256" key="3">
    <source>
        <dbReference type="ARBA" id="ARBA00022527"/>
    </source>
</evidence>
<comment type="catalytic activity">
    <reaction evidence="9">
        <text>L-threonyl-[protein] + ATP = O-phospho-L-threonyl-[protein] + ADP + H(+)</text>
        <dbReference type="Rhea" id="RHEA:46608"/>
        <dbReference type="Rhea" id="RHEA-COMP:11060"/>
        <dbReference type="Rhea" id="RHEA-COMP:11605"/>
        <dbReference type="ChEBI" id="CHEBI:15378"/>
        <dbReference type="ChEBI" id="CHEBI:30013"/>
        <dbReference type="ChEBI" id="CHEBI:30616"/>
        <dbReference type="ChEBI" id="CHEBI:61977"/>
        <dbReference type="ChEBI" id="CHEBI:456216"/>
        <dbReference type="EC" id="2.7.11.1"/>
    </reaction>
</comment>
<name>A0A915DNW0_9BILA</name>
<evidence type="ECO:0000256" key="8">
    <source>
        <dbReference type="ARBA" id="ARBA00033099"/>
    </source>
</evidence>
<keyword evidence="6" id="KW-0418">Kinase</keyword>
<dbReference type="InterPro" id="IPR011009">
    <property type="entry name" value="Kinase-like_dom_sf"/>
</dbReference>
<dbReference type="Gene3D" id="1.10.510.10">
    <property type="entry name" value="Transferase(Phosphotransferase) domain 1"/>
    <property type="match status" value="1"/>
</dbReference>
<dbReference type="Pfam" id="PF00069">
    <property type="entry name" value="Pkinase"/>
    <property type="match status" value="1"/>
</dbReference>
<evidence type="ECO:0000259" key="11">
    <source>
        <dbReference type="PROSITE" id="PS50011"/>
    </source>
</evidence>
<feature type="domain" description="Protein kinase" evidence="11">
    <location>
        <begin position="1"/>
        <end position="87"/>
    </location>
</feature>
<keyword evidence="3" id="KW-0723">Serine/threonine-protein kinase</keyword>
<proteinExistence type="predicted"/>
<dbReference type="PROSITE" id="PS00108">
    <property type="entry name" value="PROTEIN_KINASE_ST"/>
    <property type="match status" value="1"/>
</dbReference>
<evidence type="ECO:0000313" key="13">
    <source>
        <dbReference type="WBParaSite" id="jg21350"/>
    </source>
</evidence>
<keyword evidence="12" id="KW-1185">Reference proteome</keyword>
<evidence type="ECO:0000256" key="10">
    <source>
        <dbReference type="ARBA" id="ARBA00048679"/>
    </source>
</evidence>
<dbReference type="InterPro" id="IPR000719">
    <property type="entry name" value="Prot_kinase_dom"/>
</dbReference>
<dbReference type="InterPro" id="IPR050236">
    <property type="entry name" value="Ser_Thr_kinase_AGC"/>
</dbReference>
<keyword evidence="4" id="KW-0808">Transferase</keyword>
<dbReference type="SUPFAM" id="SSF56112">
    <property type="entry name" value="Protein kinase-like (PK-like)"/>
    <property type="match status" value="1"/>
</dbReference>
<evidence type="ECO:0000256" key="9">
    <source>
        <dbReference type="ARBA" id="ARBA00047899"/>
    </source>
</evidence>
<dbReference type="GO" id="GO:0005524">
    <property type="term" value="F:ATP binding"/>
    <property type="evidence" value="ECO:0007669"/>
    <property type="project" value="UniProtKB-KW"/>
</dbReference>
<sequence>MHASSQSPFVLPLRYFFQDSNMGYLVCDLVSLGDLRKFSKLRREMNKEELQFYAANMVLALQYLQTSQIIHWDVKPDNFLFGDDGFC</sequence>
<accession>A0A915DNW0</accession>
<organism evidence="12 13">
    <name type="scientific">Ditylenchus dipsaci</name>
    <dbReference type="NCBI Taxonomy" id="166011"/>
    <lineage>
        <taxon>Eukaryota</taxon>
        <taxon>Metazoa</taxon>
        <taxon>Ecdysozoa</taxon>
        <taxon>Nematoda</taxon>
        <taxon>Chromadorea</taxon>
        <taxon>Rhabditida</taxon>
        <taxon>Tylenchina</taxon>
        <taxon>Tylenchomorpha</taxon>
        <taxon>Sphaerularioidea</taxon>
        <taxon>Anguinidae</taxon>
        <taxon>Anguininae</taxon>
        <taxon>Ditylenchus</taxon>
    </lineage>
</organism>
<dbReference type="Proteomes" id="UP000887574">
    <property type="component" value="Unplaced"/>
</dbReference>